<accession>A0A820HWS7</accession>
<organism evidence="2 3">
    <name type="scientific">Rotaria sordida</name>
    <dbReference type="NCBI Taxonomy" id="392033"/>
    <lineage>
        <taxon>Eukaryota</taxon>
        <taxon>Metazoa</taxon>
        <taxon>Spiralia</taxon>
        <taxon>Gnathifera</taxon>
        <taxon>Rotifera</taxon>
        <taxon>Eurotatoria</taxon>
        <taxon>Bdelloidea</taxon>
        <taxon>Philodinida</taxon>
        <taxon>Philodinidae</taxon>
        <taxon>Rotaria</taxon>
    </lineage>
</organism>
<name>A0A820HWS7_9BILA</name>
<proteinExistence type="predicted"/>
<evidence type="ECO:0000256" key="1">
    <source>
        <dbReference type="SAM" id="MobiDB-lite"/>
    </source>
</evidence>
<protein>
    <submittedName>
        <fullName evidence="2">Uncharacterized protein</fullName>
    </submittedName>
</protein>
<feature type="non-terminal residue" evidence="2">
    <location>
        <position position="1"/>
    </location>
</feature>
<evidence type="ECO:0000313" key="2">
    <source>
        <dbReference type="EMBL" id="CAF4299366.1"/>
    </source>
</evidence>
<dbReference type="AlphaFoldDB" id="A0A820HWS7"/>
<dbReference type="Proteomes" id="UP000663823">
    <property type="component" value="Unassembled WGS sequence"/>
</dbReference>
<comment type="caution">
    <text evidence="2">The sequence shown here is derived from an EMBL/GenBank/DDBJ whole genome shotgun (WGS) entry which is preliminary data.</text>
</comment>
<feature type="compositionally biased region" description="Basic and acidic residues" evidence="1">
    <location>
        <begin position="90"/>
        <end position="101"/>
    </location>
</feature>
<feature type="non-terminal residue" evidence="2">
    <location>
        <position position="111"/>
    </location>
</feature>
<reference evidence="2" key="1">
    <citation type="submission" date="2021-02" db="EMBL/GenBank/DDBJ databases">
        <authorList>
            <person name="Nowell W R."/>
        </authorList>
    </citation>
    <scope>NUCLEOTIDE SEQUENCE</scope>
</reference>
<evidence type="ECO:0000313" key="3">
    <source>
        <dbReference type="Proteomes" id="UP000663823"/>
    </source>
</evidence>
<feature type="region of interest" description="Disordered" evidence="1">
    <location>
        <begin position="78"/>
        <end position="111"/>
    </location>
</feature>
<dbReference type="EMBL" id="CAJOAX010046540">
    <property type="protein sequence ID" value="CAF4299366.1"/>
    <property type="molecule type" value="Genomic_DNA"/>
</dbReference>
<gene>
    <name evidence="2" type="ORF">OTI717_LOCUS41994</name>
</gene>
<sequence>AIIIKIHSSDTYEVYTTSVSSFPIDNIDSENPTTVQLQSESHPYEKSTEYLSTLSTHSTDFENEETTIPTDDIYYTQEESTERASTVSEHTTEFENEKTTESTDEIYYTQE</sequence>